<dbReference type="RefSeq" id="XP_049314617.1">
    <property type="nucleotide sequence ID" value="XM_049458660.1"/>
</dbReference>
<name>A0ABM3JZF0_BACDO</name>
<dbReference type="Gene3D" id="4.10.60.10">
    <property type="entry name" value="Zinc finger, CCHC-type"/>
    <property type="match status" value="1"/>
</dbReference>
<dbReference type="InterPro" id="IPR036875">
    <property type="entry name" value="Znf_CCHC_sf"/>
</dbReference>
<dbReference type="GeneID" id="109579493"/>
<dbReference type="SUPFAM" id="SSF57756">
    <property type="entry name" value="Retrovirus zinc finger-like domains"/>
    <property type="match status" value="1"/>
</dbReference>
<dbReference type="PROSITE" id="PS50158">
    <property type="entry name" value="ZF_CCHC"/>
    <property type="match status" value="1"/>
</dbReference>
<evidence type="ECO:0000256" key="1">
    <source>
        <dbReference type="PROSITE-ProRule" id="PRU00047"/>
    </source>
</evidence>
<dbReference type="Gene3D" id="2.40.70.10">
    <property type="entry name" value="Acid Proteases"/>
    <property type="match status" value="1"/>
</dbReference>
<dbReference type="InterPro" id="IPR021109">
    <property type="entry name" value="Peptidase_aspartic_dom_sf"/>
</dbReference>
<protein>
    <submittedName>
        <fullName evidence="4 5">Uncharacterized protein LOC109579493</fullName>
    </submittedName>
</protein>
<dbReference type="InterPro" id="IPR001878">
    <property type="entry name" value="Znf_CCHC"/>
</dbReference>
<dbReference type="SMART" id="SM00343">
    <property type="entry name" value="ZnF_C2HC"/>
    <property type="match status" value="2"/>
</dbReference>
<keyword evidence="3" id="KW-1185">Reference proteome</keyword>
<accession>A0ABM3JZF0</accession>
<sequence length="408" mass="47405">MKEEGNVTILVPTTTVKIPSKAIATRDDITSAAKLADLEIINFVRRWNIRYSGRENLHDFLERCEELAECYSIANNQLLATIPEILQDKALQWFRIKRNVINTWVDFRYEAERFFLPKRHLAHLEETIHPRKQLPREKAKDYVLAIQTLIRQHPKLRDEDHTERIYDGLNVEYRLYVRRSDFNSVDELLELTEEFELLKSEEARQARNTNHCLMAVSTKYCREKVCWRCKQPGHRMHQCRNRQRIFCSRCGRDGIMSRDCNCPTHATVQATPSKPSTKALKATIPFPEGKQDGRYYLPITVAGMQIEALVDTGASLTYIGKELQRHLDKHQIKPRRQTRRIQLANQTYIPITKLYPVTIELGNKSTHLLVSALPTLSEHVILGMDFLMKRDLTITIDGQPLTATRLST</sequence>
<dbReference type="RefSeq" id="XP_049314619.1">
    <property type="nucleotide sequence ID" value="XM_049458662.1"/>
</dbReference>
<dbReference type="CDD" id="cd00303">
    <property type="entry name" value="retropepsin_like"/>
    <property type="match status" value="1"/>
</dbReference>
<keyword evidence="1" id="KW-0863">Zinc-finger</keyword>
<evidence type="ECO:0000313" key="5">
    <source>
        <dbReference type="RefSeq" id="XP_049314618.1"/>
    </source>
</evidence>
<feature type="domain" description="CCHC-type" evidence="2">
    <location>
        <begin position="226"/>
        <end position="241"/>
    </location>
</feature>
<gene>
    <name evidence="4 5 6" type="primary">LOC109579493</name>
</gene>
<dbReference type="RefSeq" id="XP_049314618.1">
    <property type="nucleotide sequence ID" value="XM_049458661.1"/>
</dbReference>
<proteinExistence type="predicted"/>
<dbReference type="Proteomes" id="UP001652620">
    <property type="component" value="Chromosome 5"/>
</dbReference>
<dbReference type="InterPro" id="IPR001969">
    <property type="entry name" value="Aspartic_peptidase_AS"/>
</dbReference>
<dbReference type="SUPFAM" id="SSF50630">
    <property type="entry name" value="Acid proteases"/>
    <property type="match status" value="1"/>
</dbReference>
<evidence type="ECO:0000313" key="6">
    <source>
        <dbReference type="RefSeq" id="XP_049314619.1"/>
    </source>
</evidence>
<reference evidence="4 5" key="1">
    <citation type="submission" date="2025-05" db="UniProtKB">
        <authorList>
            <consortium name="RefSeq"/>
        </authorList>
    </citation>
    <scope>IDENTIFICATION</scope>
    <source>
        <tissue evidence="4 5">Adult</tissue>
    </source>
</reference>
<dbReference type="Pfam" id="PF13975">
    <property type="entry name" value="gag-asp_proteas"/>
    <property type="match status" value="1"/>
</dbReference>
<evidence type="ECO:0000259" key="2">
    <source>
        <dbReference type="PROSITE" id="PS50158"/>
    </source>
</evidence>
<evidence type="ECO:0000313" key="3">
    <source>
        <dbReference type="Proteomes" id="UP001652620"/>
    </source>
</evidence>
<keyword evidence="1" id="KW-0479">Metal-binding</keyword>
<evidence type="ECO:0000313" key="4">
    <source>
        <dbReference type="RefSeq" id="XP_049314617.1"/>
    </source>
</evidence>
<organism evidence="3 6">
    <name type="scientific">Bactrocera dorsalis</name>
    <name type="common">Oriental fruit fly</name>
    <name type="synonym">Dacus dorsalis</name>
    <dbReference type="NCBI Taxonomy" id="27457"/>
    <lineage>
        <taxon>Eukaryota</taxon>
        <taxon>Metazoa</taxon>
        <taxon>Ecdysozoa</taxon>
        <taxon>Arthropoda</taxon>
        <taxon>Hexapoda</taxon>
        <taxon>Insecta</taxon>
        <taxon>Pterygota</taxon>
        <taxon>Neoptera</taxon>
        <taxon>Endopterygota</taxon>
        <taxon>Diptera</taxon>
        <taxon>Brachycera</taxon>
        <taxon>Muscomorpha</taxon>
        <taxon>Tephritoidea</taxon>
        <taxon>Tephritidae</taxon>
        <taxon>Bactrocera</taxon>
        <taxon>Bactrocera</taxon>
    </lineage>
</organism>
<dbReference type="InterPro" id="IPR005162">
    <property type="entry name" value="Retrotrans_gag_dom"/>
</dbReference>
<keyword evidence="1" id="KW-0862">Zinc</keyword>
<dbReference type="PROSITE" id="PS00141">
    <property type="entry name" value="ASP_PROTEASE"/>
    <property type="match status" value="1"/>
</dbReference>
<dbReference type="Pfam" id="PF03732">
    <property type="entry name" value="Retrotrans_gag"/>
    <property type="match status" value="1"/>
</dbReference>